<feature type="repeat" description="TPR" evidence="4">
    <location>
        <begin position="118"/>
        <end position="151"/>
    </location>
</feature>
<evidence type="ECO:0000313" key="8">
    <source>
        <dbReference type="Proteomes" id="UP000705867"/>
    </source>
</evidence>
<dbReference type="PANTHER" id="PTHR45586">
    <property type="entry name" value="TPR REPEAT-CONTAINING PROTEIN PA4667"/>
    <property type="match status" value="1"/>
</dbReference>
<dbReference type="Gene3D" id="1.25.40.10">
    <property type="entry name" value="Tetratricopeptide repeat domain"/>
    <property type="match status" value="2"/>
</dbReference>
<dbReference type="InterPro" id="IPR019734">
    <property type="entry name" value="TPR_rpt"/>
</dbReference>
<dbReference type="Proteomes" id="UP000705867">
    <property type="component" value="Unassembled WGS sequence"/>
</dbReference>
<gene>
    <name evidence="7" type="ORF">K8I29_06860</name>
</gene>
<dbReference type="EMBL" id="JAIOIV010000055">
    <property type="protein sequence ID" value="MBZ0155920.1"/>
    <property type="molecule type" value="Genomic_DNA"/>
</dbReference>
<feature type="transmembrane region" description="Helical" evidence="5">
    <location>
        <begin position="44"/>
        <end position="62"/>
    </location>
</feature>
<keyword evidence="5" id="KW-0812">Transmembrane</keyword>
<dbReference type="AlphaFoldDB" id="A0A953JC51"/>
<reference evidence="7" key="1">
    <citation type="journal article" date="2021" name="bioRxiv">
        <title>Unraveling nitrogen, sulfur and carbon metabolic pathways and microbial community transcriptional responses to substrate deprivation and toxicity stresses in a bioreactor mimicking anoxic brackish coastal sediment conditions.</title>
        <authorList>
            <person name="Martins P.D."/>
            <person name="Echeveste M.J."/>
            <person name="Arshad A."/>
            <person name="Kurth J."/>
            <person name="Ouboter H."/>
            <person name="Jetten M.S.M."/>
            <person name="Welte C.U."/>
        </authorList>
    </citation>
    <scope>NUCLEOTIDE SEQUENCE</scope>
    <source>
        <strain evidence="7">MAG_39</strain>
    </source>
</reference>
<dbReference type="GO" id="GO:0046872">
    <property type="term" value="F:metal ion binding"/>
    <property type="evidence" value="ECO:0007669"/>
    <property type="project" value="UniProtKB-KW"/>
</dbReference>
<evidence type="ECO:0000259" key="6">
    <source>
        <dbReference type="Pfam" id="PF18073"/>
    </source>
</evidence>
<dbReference type="InterPro" id="IPR011990">
    <property type="entry name" value="TPR-like_helical_dom_sf"/>
</dbReference>
<dbReference type="SMART" id="SM00028">
    <property type="entry name" value="TPR"/>
    <property type="match status" value="3"/>
</dbReference>
<feature type="domain" description="LapB rubredoxin metal binding" evidence="6">
    <location>
        <begin position="402"/>
        <end position="428"/>
    </location>
</feature>
<keyword evidence="5" id="KW-0472">Membrane</keyword>
<reference evidence="7" key="2">
    <citation type="submission" date="2021-08" db="EMBL/GenBank/DDBJ databases">
        <authorList>
            <person name="Dalcin Martins P."/>
        </authorList>
    </citation>
    <scope>NUCLEOTIDE SEQUENCE</scope>
    <source>
        <strain evidence="7">MAG_39</strain>
    </source>
</reference>
<name>A0A953JC51_9BACT</name>
<evidence type="ECO:0000313" key="7">
    <source>
        <dbReference type="EMBL" id="MBZ0155920.1"/>
    </source>
</evidence>
<dbReference type="SUPFAM" id="SSF48452">
    <property type="entry name" value="TPR-like"/>
    <property type="match status" value="2"/>
</dbReference>
<proteinExistence type="predicted"/>
<organism evidence="7 8">
    <name type="scientific">Candidatus Nitrobium versatile</name>
    <dbReference type="NCBI Taxonomy" id="2884831"/>
    <lineage>
        <taxon>Bacteria</taxon>
        <taxon>Pseudomonadati</taxon>
        <taxon>Nitrospirota</taxon>
        <taxon>Nitrospiria</taxon>
        <taxon>Nitrospirales</taxon>
        <taxon>Nitrospiraceae</taxon>
        <taxon>Candidatus Nitrobium</taxon>
    </lineage>
</organism>
<dbReference type="Pfam" id="PF18073">
    <property type="entry name" value="Zn_ribbon_LapB"/>
    <property type="match status" value="1"/>
</dbReference>
<dbReference type="InterPro" id="IPR051012">
    <property type="entry name" value="CellSynth/LPSAsmb/PSIAsmb"/>
</dbReference>
<feature type="repeat" description="TPR" evidence="4">
    <location>
        <begin position="365"/>
        <end position="398"/>
    </location>
</feature>
<dbReference type="InterPro" id="IPR041166">
    <property type="entry name" value="Rubredoxin_2"/>
</dbReference>
<keyword evidence="3 4" id="KW-0802">TPR repeat</keyword>
<evidence type="ECO:0000256" key="1">
    <source>
        <dbReference type="ARBA" id="ARBA00022723"/>
    </source>
</evidence>
<dbReference type="PANTHER" id="PTHR45586:SF1">
    <property type="entry name" value="LIPOPOLYSACCHARIDE ASSEMBLY PROTEIN B"/>
    <property type="match status" value="1"/>
</dbReference>
<keyword evidence="5" id="KW-1133">Transmembrane helix</keyword>
<evidence type="ECO:0000256" key="5">
    <source>
        <dbReference type="SAM" id="Phobius"/>
    </source>
</evidence>
<keyword evidence="2" id="KW-0677">Repeat</keyword>
<accession>A0A953JC51</accession>
<keyword evidence="1" id="KW-0479">Metal-binding</keyword>
<protein>
    <submittedName>
        <fullName evidence="7">Tetratricopeptide repeat protein</fullName>
    </submittedName>
</protein>
<dbReference type="Pfam" id="PF13432">
    <property type="entry name" value="TPR_16"/>
    <property type="match status" value="2"/>
</dbReference>
<evidence type="ECO:0000256" key="4">
    <source>
        <dbReference type="PROSITE-ProRule" id="PRU00339"/>
    </source>
</evidence>
<evidence type="ECO:0000256" key="2">
    <source>
        <dbReference type="ARBA" id="ARBA00022737"/>
    </source>
</evidence>
<evidence type="ECO:0000256" key="3">
    <source>
        <dbReference type="ARBA" id="ARBA00022803"/>
    </source>
</evidence>
<sequence>MGKLSILVFLLFLAALGFFSLENQEMITVKVPFGSLYTIPKVVLILLSTIAGALVVLAIFFIRDTKRIIDNLQYQKRQKREAKIDAYYSKALNALLGNKQEDAKEALTEILKEEPEHVDALLRLGDIALDNDEYAVALEYYKKAKDIGPTNLRALLSMEKVMERMMRDGDALRYLEDILDIDAENLTALYRKRALLEKKEKWDDLLSLQKSIIRLVNNDKDRMQEEARLLGYKYEYARASLESGNLEKAEKAFRTLLKMDCTFLPAYLGVTEVMISNGETEEAINFLEKSYEQLNSMLLLARLEDLLISVGEPGRLIRFYRNAIARTPEDNRLKFLLGKLYYRLEMVDDAIDTLNVIDTGSFSPHEFYSLRGELYMKRSQVSKALEELRKACSIKQASLLPYCCSQCGYRSTDWSGRCPQCNEWNTFRLDLYGTCEA</sequence>
<dbReference type="PROSITE" id="PS50005">
    <property type="entry name" value="TPR"/>
    <property type="match status" value="2"/>
</dbReference>
<comment type="caution">
    <text evidence="7">The sequence shown here is derived from an EMBL/GenBank/DDBJ whole genome shotgun (WGS) entry which is preliminary data.</text>
</comment>